<dbReference type="AlphaFoldDB" id="A9KM16"/>
<dbReference type="OrthoDB" id="8582979at2"/>
<dbReference type="RefSeq" id="WP_012199005.1">
    <property type="nucleotide sequence ID" value="NC_010001.1"/>
</dbReference>
<sequence>MSSKPLGDIYISFAKKKFLSCMAYRFDHWMTIFSSVFTVIISFYLYSALYSGNTEFDGITLSMVATNLIISFVIGDAFAMDDEFLHNKINNGTIANEFLRPVNFKLRILAEDLGQTFYNLIFRSGPAFLLTVLLIDMEPPKSIVYLMLSIIALLFGYFVCWNLSFIVQTLAFWIINVWSISTIKGVLFSLLSGCILPLWFLPDTVRTIASFTPFSSIYFGTVQIYLGLVNEREIVAIYFKQWIWIVLLYLIGDFLWRRGQKKLIVQGG</sequence>
<dbReference type="STRING" id="357809.Cphy_0979"/>
<dbReference type="EMBL" id="CP000885">
    <property type="protein sequence ID" value="ABX41359.1"/>
    <property type="molecule type" value="Genomic_DNA"/>
</dbReference>
<feature type="transmembrane region" description="Helical" evidence="1">
    <location>
        <begin position="142"/>
        <end position="164"/>
    </location>
</feature>
<dbReference type="PANTHER" id="PTHR36832">
    <property type="entry name" value="SLR1174 PROTEIN-RELATED"/>
    <property type="match status" value="1"/>
</dbReference>
<keyword evidence="1" id="KW-0812">Transmembrane</keyword>
<keyword evidence="3" id="KW-1185">Reference proteome</keyword>
<proteinExistence type="predicted"/>
<dbReference type="PANTHER" id="PTHR36832:SF1">
    <property type="entry name" value="SLR1174 PROTEIN"/>
    <property type="match status" value="1"/>
</dbReference>
<dbReference type="Proteomes" id="UP000000370">
    <property type="component" value="Chromosome"/>
</dbReference>
<dbReference type="eggNOG" id="COG4587">
    <property type="taxonomic scope" value="Bacteria"/>
</dbReference>
<feature type="transmembrane region" description="Helical" evidence="1">
    <location>
        <begin position="170"/>
        <end position="201"/>
    </location>
</feature>
<feature type="transmembrane region" description="Helical" evidence="1">
    <location>
        <begin position="208"/>
        <end position="228"/>
    </location>
</feature>
<dbReference type="HOGENOM" id="CLU_084465_0_0_9"/>
<evidence type="ECO:0000313" key="2">
    <source>
        <dbReference type="EMBL" id="ABX41359.1"/>
    </source>
</evidence>
<protein>
    <recommendedName>
        <fullName evidence="4">ABC transporter permease</fullName>
    </recommendedName>
</protein>
<accession>A9KM16</accession>
<dbReference type="Pfam" id="PF06182">
    <property type="entry name" value="ABC2_membrane_6"/>
    <property type="match status" value="1"/>
</dbReference>
<feature type="transmembrane region" description="Helical" evidence="1">
    <location>
        <begin position="234"/>
        <end position="256"/>
    </location>
</feature>
<dbReference type="InterPro" id="IPR010390">
    <property type="entry name" value="ABC-2_transporter-like"/>
</dbReference>
<evidence type="ECO:0008006" key="4">
    <source>
        <dbReference type="Google" id="ProtNLM"/>
    </source>
</evidence>
<evidence type="ECO:0000313" key="3">
    <source>
        <dbReference type="Proteomes" id="UP000000370"/>
    </source>
</evidence>
<keyword evidence="1" id="KW-0472">Membrane</keyword>
<evidence type="ECO:0000256" key="1">
    <source>
        <dbReference type="SAM" id="Phobius"/>
    </source>
</evidence>
<reference evidence="3" key="1">
    <citation type="submission" date="2007-11" db="EMBL/GenBank/DDBJ databases">
        <title>Complete genome sequence of Clostridium phytofermentans ISDg.</title>
        <authorList>
            <person name="Leschine S.B."/>
            <person name="Warnick T.A."/>
            <person name="Blanchard J.L."/>
            <person name="Schnell D.J."/>
            <person name="Petit E.L."/>
            <person name="LaTouf W.G."/>
            <person name="Copeland A."/>
            <person name="Lucas S."/>
            <person name="Lapidus A."/>
            <person name="Barry K."/>
            <person name="Glavina del Rio T."/>
            <person name="Dalin E."/>
            <person name="Tice H."/>
            <person name="Pitluck S."/>
            <person name="Kiss H."/>
            <person name="Brettin T."/>
            <person name="Bruce D."/>
            <person name="Detter J.C."/>
            <person name="Han C."/>
            <person name="Kuske C."/>
            <person name="Schmutz J."/>
            <person name="Larimer F."/>
            <person name="Land M."/>
            <person name="Hauser L."/>
            <person name="Kyrpides N."/>
            <person name="Kim E.A."/>
            <person name="Richardson P."/>
        </authorList>
    </citation>
    <scope>NUCLEOTIDE SEQUENCE [LARGE SCALE GENOMIC DNA]</scope>
    <source>
        <strain evidence="3">ATCC 700394 / DSM 18823 / ISDg</strain>
    </source>
</reference>
<keyword evidence="1" id="KW-1133">Transmembrane helix</keyword>
<dbReference type="KEGG" id="cpy:Cphy_0979"/>
<feature type="transmembrane region" description="Helical" evidence="1">
    <location>
        <begin position="58"/>
        <end position="80"/>
    </location>
</feature>
<organism evidence="2 3">
    <name type="scientific">Lachnoclostridium phytofermentans (strain ATCC 700394 / DSM 18823 / ISDg)</name>
    <name type="common">Clostridium phytofermentans</name>
    <dbReference type="NCBI Taxonomy" id="357809"/>
    <lineage>
        <taxon>Bacteria</taxon>
        <taxon>Bacillati</taxon>
        <taxon>Bacillota</taxon>
        <taxon>Clostridia</taxon>
        <taxon>Lachnospirales</taxon>
        <taxon>Lachnospiraceae</taxon>
    </lineage>
</organism>
<name>A9KM16_LACP7</name>
<gene>
    <name evidence="2" type="ordered locus">Cphy_0979</name>
</gene>
<feature type="transmembrane region" description="Helical" evidence="1">
    <location>
        <begin position="28"/>
        <end position="46"/>
    </location>
</feature>